<protein>
    <submittedName>
        <fullName evidence="2">CRISPR-associated protein (Cas_GSU0053)</fullName>
    </submittedName>
</protein>
<feature type="compositionally biased region" description="Polar residues" evidence="1">
    <location>
        <begin position="265"/>
        <end position="286"/>
    </location>
</feature>
<reference evidence="2 3" key="1">
    <citation type="submission" date="2019-02" db="EMBL/GenBank/DDBJ databases">
        <title>Deep-cultivation of Planctomycetes and their phenomic and genomic characterization uncovers novel biology.</title>
        <authorList>
            <person name="Wiegand S."/>
            <person name="Jogler M."/>
            <person name="Boedeker C."/>
            <person name="Pinto D."/>
            <person name="Vollmers J."/>
            <person name="Rivas-Marin E."/>
            <person name="Kohn T."/>
            <person name="Peeters S.H."/>
            <person name="Heuer A."/>
            <person name="Rast P."/>
            <person name="Oberbeckmann S."/>
            <person name="Bunk B."/>
            <person name="Jeske O."/>
            <person name="Meyerdierks A."/>
            <person name="Storesund J.E."/>
            <person name="Kallscheuer N."/>
            <person name="Luecker S."/>
            <person name="Lage O.M."/>
            <person name="Pohl T."/>
            <person name="Merkel B.J."/>
            <person name="Hornburger P."/>
            <person name="Mueller R.-W."/>
            <person name="Bruemmer F."/>
            <person name="Labrenz M."/>
            <person name="Spormann A.M."/>
            <person name="Op Den Camp H."/>
            <person name="Overmann J."/>
            <person name="Amann R."/>
            <person name="Jetten M.S.M."/>
            <person name="Mascher T."/>
            <person name="Medema M.H."/>
            <person name="Devos D.P."/>
            <person name="Kaster A.-K."/>
            <person name="Ovreas L."/>
            <person name="Rohde M."/>
            <person name="Galperin M.Y."/>
            <person name="Jogler C."/>
        </authorList>
    </citation>
    <scope>NUCLEOTIDE SEQUENCE [LARGE SCALE GENOMIC DNA]</scope>
    <source>
        <strain evidence="2 3">KOR34</strain>
    </source>
</reference>
<dbReference type="OrthoDB" id="190628at2"/>
<dbReference type="EMBL" id="SIHJ01000011">
    <property type="protein sequence ID" value="TWT29171.1"/>
    <property type="molecule type" value="Genomic_DNA"/>
</dbReference>
<evidence type="ECO:0000313" key="3">
    <source>
        <dbReference type="Proteomes" id="UP000316714"/>
    </source>
</evidence>
<accession>A0A5C5URS2</accession>
<organism evidence="2 3">
    <name type="scientific">Posidoniimonas corsicana</name>
    <dbReference type="NCBI Taxonomy" id="1938618"/>
    <lineage>
        <taxon>Bacteria</taxon>
        <taxon>Pseudomonadati</taxon>
        <taxon>Planctomycetota</taxon>
        <taxon>Planctomycetia</taxon>
        <taxon>Pirellulales</taxon>
        <taxon>Lacipirellulaceae</taxon>
        <taxon>Posidoniimonas</taxon>
    </lineage>
</organism>
<proteinExistence type="predicted"/>
<name>A0A5C5URS2_9BACT</name>
<dbReference type="InterPro" id="IPR013403">
    <property type="entry name" value="CRISPR-assoc_prot_Csb1/Cas7u"/>
</dbReference>
<comment type="caution">
    <text evidence="2">The sequence shown here is derived from an EMBL/GenBank/DDBJ whole genome shotgun (WGS) entry which is preliminary data.</text>
</comment>
<dbReference type="Proteomes" id="UP000316714">
    <property type="component" value="Unassembled WGS sequence"/>
</dbReference>
<evidence type="ECO:0000256" key="1">
    <source>
        <dbReference type="SAM" id="MobiDB-lite"/>
    </source>
</evidence>
<sequence>MGDFGLQQLREAVAGRAAAFRTKVELQPAGGPGTKVFPPTYAGAVYAVEKRRLPDKVEPITCVLLDSVQSQANRMEEALQTAVDEGRIRLPVIEVDFSDRFSRDGDPTDEQPLLDPIGKVTSLQVPHRIADAILRDSVVTEEDKQFRHKDLKKESSYGQRLRRVSAQDATVLFELCPTALLFGMWDSTGPKGGLGAKFERAMVSEIVGLNAVFGVKTSSRLDPLSIKAGATIYHRNADGGLDWTSDTDDPAVVKDKKGNPVPYNRSGNSEGTPGNPSKANHSNVTPSFGKFTKGAEGLNPLTDTDARQGQIAPGGVTIDCAEQSIVLSLPALRRLKFPVNGDCMPERDAAARTVLAALGLCAAALADESGLDLRSRCLLWPTQESLSWELLQRGKAEAVSLTADEAVELFNQSVEAAKNEGLPWRDDPLVLQPSEQLVQLVANSQRLTVDEGSEAE</sequence>
<dbReference type="AlphaFoldDB" id="A0A5C5URS2"/>
<dbReference type="RefSeq" id="WP_146569113.1">
    <property type="nucleotide sequence ID" value="NZ_SIHJ01000011.1"/>
</dbReference>
<feature type="region of interest" description="Disordered" evidence="1">
    <location>
        <begin position="238"/>
        <end position="308"/>
    </location>
</feature>
<evidence type="ECO:0000313" key="2">
    <source>
        <dbReference type="EMBL" id="TWT29171.1"/>
    </source>
</evidence>
<keyword evidence="3" id="KW-1185">Reference proteome</keyword>
<dbReference type="Pfam" id="PF09617">
    <property type="entry name" value="Cas_GSU0053"/>
    <property type="match status" value="1"/>
</dbReference>
<dbReference type="NCBIfam" id="TIGR02570">
    <property type="entry name" value="cas7_GSU0053"/>
    <property type="match status" value="1"/>
</dbReference>
<gene>
    <name evidence="2" type="ORF">KOR34_53100</name>
</gene>